<feature type="domain" description="BioF2-like acetyltransferase" evidence="7">
    <location>
        <begin position="156"/>
        <end position="291"/>
    </location>
</feature>
<evidence type="ECO:0000256" key="3">
    <source>
        <dbReference type="ARBA" id="ARBA00022960"/>
    </source>
</evidence>
<protein>
    <submittedName>
        <fullName evidence="8">Acetyltransf_6 domain-containing protein</fullName>
    </submittedName>
</protein>
<evidence type="ECO:0000256" key="6">
    <source>
        <dbReference type="ARBA" id="ARBA00023316"/>
    </source>
</evidence>
<organism evidence="8 9">
    <name type="scientific">Tenacibaculum platacis</name>
    <dbReference type="NCBI Taxonomy" id="3137852"/>
    <lineage>
        <taxon>Bacteria</taxon>
        <taxon>Pseudomonadati</taxon>
        <taxon>Bacteroidota</taxon>
        <taxon>Flavobacteriia</taxon>
        <taxon>Flavobacteriales</taxon>
        <taxon>Flavobacteriaceae</taxon>
        <taxon>Tenacibaculum</taxon>
    </lineage>
</organism>
<evidence type="ECO:0000256" key="5">
    <source>
        <dbReference type="ARBA" id="ARBA00023315"/>
    </source>
</evidence>
<dbReference type="InterPro" id="IPR016181">
    <property type="entry name" value="Acyl_CoA_acyltransferase"/>
</dbReference>
<dbReference type="Gene3D" id="3.40.630.30">
    <property type="match status" value="1"/>
</dbReference>
<dbReference type="SUPFAM" id="SSF55729">
    <property type="entry name" value="Acyl-CoA N-acyltransferases (Nat)"/>
    <property type="match status" value="1"/>
</dbReference>
<comment type="caution">
    <text evidence="8">The sequence shown here is derived from an EMBL/GenBank/DDBJ whole genome shotgun (WGS) entry which is preliminary data.</text>
</comment>
<dbReference type="InterPro" id="IPR003447">
    <property type="entry name" value="FEMABX"/>
</dbReference>
<evidence type="ECO:0000259" key="7">
    <source>
        <dbReference type="Pfam" id="PF13480"/>
    </source>
</evidence>
<sequence>MLDIYKLDTQEGIEKYNSLLANFDIIEPYFLIDAIDVFGEGYENLMFFLYENTQTGAFIFMPGYLKPVIIRDEETPYFDFTTPYGYTGPYFSKEVVEIDIIEFWNNVDTWYRNNNVVCEFIRFNLSNNHLHYSGICKKTMLNIKGKILDEETQWSSFDRKVRKNVNKAKREGLYSHIYYENVKDENIVEFFEIYRSTMVRTKAKESFFYSIEKFKKFIKENPLNCAVCTVYFEGTPISSELVLISKDSIYSFLGGTNEKYFDKRPNDFLKVELIHWARNNNIQFYILGGGYGFEDGIFKYKKAFFPNDIVNYYTGRKIIDKSVYSGLLEKTNAYRVSKGLLELDIKDESFFPLYKKMN</sequence>
<accession>A0ABM9P4F3</accession>
<evidence type="ECO:0000256" key="2">
    <source>
        <dbReference type="ARBA" id="ARBA00022679"/>
    </source>
</evidence>
<dbReference type="InterPro" id="IPR050644">
    <property type="entry name" value="PG_Glycine_Bridge_Synth"/>
</dbReference>
<dbReference type="PANTHER" id="PTHR36174">
    <property type="entry name" value="LIPID II:GLYCINE GLYCYLTRANSFERASE"/>
    <property type="match status" value="1"/>
</dbReference>
<name>A0ABM9P4F3_9FLAO</name>
<dbReference type="RefSeq" id="WP_348713014.1">
    <property type="nucleotide sequence ID" value="NZ_CAXIXY010000006.1"/>
</dbReference>
<dbReference type="Pfam" id="PF13480">
    <property type="entry name" value="Acetyltransf_6"/>
    <property type="match status" value="1"/>
</dbReference>
<dbReference type="Proteomes" id="UP001497416">
    <property type="component" value="Unassembled WGS sequence"/>
</dbReference>
<proteinExistence type="inferred from homology"/>
<keyword evidence="3" id="KW-0133">Cell shape</keyword>
<keyword evidence="5" id="KW-0012">Acyltransferase</keyword>
<keyword evidence="2" id="KW-0808">Transferase</keyword>
<dbReference type="EMBL" id="CAXIXY010000006">
    <property type="protein sequence ID" value="CAL2090804.1"/>
    <property type="molecule type" value="Genomic_DNA"/>
</dbReference>
<comment type="similarity">
    <text evidence="1">Belongs to the FemABX family.</text>
</comment>
<dbReference type="InterPro" id="IPR038740">
    <property type="entry name" value="BioF2-like_GNAT_dom"/>
</dbReference>
<dbReference type="PROSITE" id="PS51191">
    <property type="entry name" value="FEMABX"/>
    <property type="match status" value="1"/>
</dbReference>
<evidence type="ECO:0000256" key="4">
    <source>
        <dbReference type="ARBA" id="ARBA00022984"/>
    </source>
</evidence>
<evidence type="ECO:0000256" key="1">
    <source>
        <dbReference type="ARBA" id="ARBA00009943"/>
    </source>
</evidence>
<keyword evidence="4" id="KW-0573">Peptidoglycan synthesis</keyword>
<dbReference type="PANTHER" id="PTHR36174:SF1">
    <property type="entry name" value="LIPID II:GLYCINE GLYCYLTRANSFERASE"/>
    <property type="match status" value="1"/>
</dbReference>
<reference evidence="8 9" key="1">
    <citation type="submission" date="2024-05" db="EMBL/GenBank/DDBJ databases">
        <authorList>
            <person name="Duchaud E."/>
        </authorList>
    </citation>
    <scope>NUCLEOTIDE SEQUENCE [LARGE SCALE GENOMIC DNA]</scope>
    <source>
        <strain evidence="8">Ena-SAMPLE-TAB-13-05-2024-13:56:06:370-140302</strain>
    </source>
</reference>
<evidence type="ECO:0000313" key="9">
    <source>
        <dbReference type="Proteomes" id="UP001497416"/>
    </source>
</evidence>
<evidence type="ECO:0000313" key="8">
    <source>
        <dbReference type="EMBL" id="CAL2090804.1"/>
    </source>
</evidence>
<keyword evidence="9" id="KW-1185">Reference proteome</keyword>
<gene>
    <name evidence="8" type="ORF">T190607A01A_40086</name>
</gene>
<keyword evidence="6" id="KW-0961">Cell wall biogenesis/degradation</keyword>